<dbReference type="RefSeq" id="WP_279650914.1">
    <property type="nucleotide sequence ID" value="NZ_CP122539.1"/>
</dbReference>
<keyword evidence="1" id="KW-1133">Transmembrane helix</keyword>
<sequence>MKKLNFRNWKKFGFEFLSIFIAVVAAFTLNNWNENRKADNSENKILIEIVNGLEKDLEDLKENKLGHKYGILACNYFRKALSDKNLSPDSLGIYYSSLTRDFISIQNTAGYETLKSRGLELIKNDSLRLHIISLYEFDYQILRKLEEEYSEMQFQENYFKEINKSLAPNFNFNDKNMISGIKLPIKIPNDEKKIFLLYLMKIQGNRSYIINYYNQIEKKVVDVKNEIKKEIKR</sequence>
<feature type="transmembrane region" description="Helical" evidence="1">
    <location>
        <begin position="12"/>
        <end position="32"/>
    </location>
</feature>
<accession>A0ABY8L0N2</accession>
<evidence type="ECO:0000313" key="2">
    <source>
        <dbReference type="EMBL" id="WGH75022.1"/>
    </source>
</evidence>
<evidence type="ECO:0000313" key="3">
    <source>
        <dbReference type="Proteomes" id="UP001232001"/>
    </source>
</evidence>
<proteinExistence type="predicted"/>
<protein>
    <submittedName>
        <fullName evidence="2">Uncharacterized protein</fullName>
    </submittedName>
</protein>
<keyword evidence="3" id="KW-1185">Reference proteome</keyword>
<gene>
    <name evidence="2" type="ORF">P8625_13205</name>
</gene>
<evidence type="ECO:0000256" key="1">
    <source>
        <dbReference type="SAM" id="Phobius"/>
    </source>
</evidence>
<organism evidence="2 3">
    <name type="scientific">Tenacibaculum tangerinum</name>
    <dbReference type="NCBI Taxonomy" id="3038772"/>
    <lineage>
        <taxon>Bacteria</taxon>
        <taxon>Pseudomonadati</taxon>
        <taxon>Bacteroidota</taxon>
        <taxon>Flavobacteriia</taxon>
        <taxon>Flavobacteriales</taxon>
        <taxon>Flavobacteriaceae</taxon>
        <taxon>Tenacibaculum</taxon>
    </lineage>
</organism>
<dbReference type="EMBL" id="CP122539">
    <property type="protein sequence ID" value="WGH75022.1"/>
    <property type="molecule type" value="Genomic_DNA"/>
</dbReference>
<reference evidence="2 3" key="1">
    <citation type="submission" date="2023-04" db="EMBL/GenBank/DDBJ databases">
        <title>Tenacibaculum tangerinum sp. nov., isolated from sea tidal flat of South Korea.</title>
        <authorList>
            <person name="Lee S.H."/>
            <person name="Kim J.-J."/>
        </authorList>
    </citation>
    <scope>NUCLEOTIDE SEQUENCE [LARGE SCALE GENOMIC DNA]</scope>
    <source>
        <strain evidence="2 3">GRR-S3-23</strain>
    </source>
</reference>
<dbReference type="Proteomes" id="UP001232001">
    <property type="component" value="Chromosome"/>
</dbReference>
<keyword evidence="1" id="KW-0812">Transmembrane</keyword>
<name>A0ABY8L0N2_9FLAO</name>
<keyword evidence="1" id="KW-0472">Membrane</keyword>